<feature type="signal peptide" evidence="1">
    <location>
        <begin position="1"/>
        <end position="24"/>
    </location>
</feature>
<dbReference type="OrthoDB" id="3711884at2"/>
<accession>A0A4Q9KKQ3</accession>
<organism evidence="2 3">
    <name type="scientific">Propioniciclava tarda</name>
    <dbReference type="NCBI Taxonomy" id="433330"/>
    <lineage>
        <taxon>Bacteria</taxon>
        <taxon>Bacillati</taxon>
        <taxon>Actinomycetota</taxon>
        <taxon>Actinomycetes</taxon>
        <taxon>Propionibacteriales</taxon>
        <taxon>Propionibacteriaceae</taxon>
        <taxon>Propioniciclava</taxon>
    </lineage>
</organism>
<dbReference type="PROSITE" id="PS51257">
    <property type="entry name" value="PROKAR_LIPOPROTEIN"/>
    <property type="match status" value="1"/>
</dbReference>
<evidence type="ECO:0000256" key="1">
    <source>
        <dbReference type="SAM" id="SignalP"/>
    </source>
</evidence>
<sequence>MLWTRQAAAVAVTALLAGCVPANSAPLAGSPSAGSTFTPTPSASPTSDVLDFTQPGVAKTMIRDLVRASSSTQVIMVSVRQHEATVSVLRDGKPYTWAYREGLIRQIDTDLVYVGQVTFSPDAFDLSDVGKLFKTASYLAGSSANQELQIIDLRRVEHAASELKMSVSTNPETRTVFFDPDGTPVREFNFNTAYGITEGLAEALGSHTSATTVSVSSAAGAYIEYPGEDGSTIVRRERRPRFPVLDASRSGNERLPPFDPRTVSGSVIWSVLQRQTGGTFGADTVWSVVADARDSLTAPRLYFTIKGTRLVTDLTGNEIKP</sequence>
<comment type="caution">
    <text evidence="2">The sequence shown here is derived from an EMBL/GenBank/DDBJ whole genome shotgun (WGS) entry which is preliminary data.</text>
</comment>
<keyword evidence="1" id="KW-0732">Signal</keyword>
<dbReference type="Proteomes" id="UP000291933">
    <property type="component" value="Unassembled WGS sequence"/>
</dbReference>
<protein>
    <submittedName>
        <fullName evidence="2">Uncharacterized protein</fullName>
    </submittedName>
</protein>
<evidence type="ECO:0000313" key="2">
    <source>
        <dbReference type="EMBL" id="TBT95043.1"/>
    </source>
</evidence>
<proteinExistence type="predicted"/>
<gene>
    <name evidence="2" type="ORF">ET996_07155</name>
</gene>
<name>A0A4Q9KKQ3_PROTD</name>
<dbReference type="RefSeq" id="WP_131171880.1">
    <property type="nucleotide sequence ID" value="NZ_FXTL01000006.1"/>
</dbReference>
<dbReference type="EMBL" id="SDMR01000007">
    <property type="protein sequence ID" value="TBT95043.1"/>
    <property type="molecule type" value="Genomic_DNA"/>
</dbReference>
<evidence type="ECO:0000313" key="3">
    <source>
        <dbReference type="Proteomes" id="UP000291933"/>
    </source>
</evidence>
<feature type="chain" id="PRO_5020202082" evidence="1">
    <location>
        <begin position="25"/>
        <end position="321"/>
    </location>
</feature>
<reference evidence="2 3" key="1">
    <citation type="submission" date="2019-01" db="EMBL/GenBank/DDBJ databases">
        <title>Lactibacter flavus gen. nov., sp. nov., a novel bacterium of the family Propionibacteriaceae isolated from raw milk and dairy products.</title>
        <authorList>
            <person name="Huptas C."/>
            <person name="Wenning M."/>
            <person name="Breitenwieser F."/>
            <person name="Doll E."/>
            <person name="Von Neubeck M."/>
            <person name="Busse H.-J."/>
            <person name="Scherer S."/>
        </authorList>
    </citation>
    <scope>NUCLEOTIDE SEQUENCE [LARGE SCALE GENOMIC DNA]</scope>
    <source>
        <strain evidence="2 3">DSM 22130</strain>
    </source>
</reference>
<dbReference type="AlphaFoldDB" id="A0A4Q9KKQ3"/>
<keyword evidence="3" id="KW-1185">Reference proteome</keyword>